<dbReference type="Proteomes" id="UP000054359">
    <property type="component" value="Unassembled WGS sequence"/>
</dbReference>
<evidence type="ECO:0000256" key="2">
    <source>
        <dbReference type="ARBA" id="ARBA00022729"/>
    </source>
</evidence>
<feature type="repeat" description="LDL-receptor class B" evidence="6">
    <location>
        <begin position="1"/>
        <end position="41"/>
    </location>
</feature>
<keyword evidence="1" id="KW-0245">EGF-like domain</keyword>
<evidence type="ECO:0000313" key="8">
    <source>
        <dbReference type="EMBL" id="KFM78306.1"/>
    </source>
</evidence>
<dbReference type="SMART" id="SM00135">
    <property type="entry name" value="LY"/>
    <property type="match status" value="3"/>
</dbReference>
<keyword evidence="8" id="KW-0449">Lipoprotein</keyword>
<dbReference type="SUPFAM" id="SSF57196">
    <property type="entry name" value="EGF/Laminin"/>
    <property type="match status" value="1"/>
</dbReference>
<keyword evidence="9" id="KW-1185">Reference proteome</keyword>
<feature type="repeat" description="LDL-receptor class B" evidence="6">
    <location>
        <begin position="86"/>
        <end position="128"/>
    </location>
</feature>
<keyword evidence="3" id="KW-0677">Repeat</keyword>
<keyword evidence="4" id="KW-1015">Disulfide bond</keyword>
<dbReference type="InterPro" id="IPR050778">
    <property type="entry name" value="Cueball_EGF_LRP_Nidogen"/>
</dbReference>
<dbReference type="InterPro" id="IPR000742">
    <property type="entry name" value="EGF"/>
</dbReference>
<dbReference type="InterPro" id="IPR011042">
    <property type="entry name" value="6-blade_b-propeller_TolB-like"/>
</dbReference>
<protein>
    <submittedName>
        <fullName evidence="8">Low-density lipoprotein receptor-related protein 6</fullName>
    </submittedName>
</protein>
<proteinExistence type="predicted"/>
<feature type="repeat" description="LDL-receptor class B" evidence="6">
    <location>
        <begin position="42"/>
        <end position="85"/>
    </location>
</feature>
<dbReference type="AlphaFoldDB" id="A0A087ULR7"/>
<dbReference type="OMA" id="HMGTEHI"/>
<keyword evidence="8" id="KW-0675">Receptor</keyword>
<name>A0A087ULR7_STEMI</name>
<gene>
    <name evidence="8" type="ORF">X975_08332</name>
</gene>
<keyword evidence="2" id="KW-0732">Signal</keyword>
<feature type="domain" description="EGF-like" evidence="7">
    <location>
        <begin position="176"/>
        <end position="214"/>
    </location>
</feature>
<dbReference type="PANTHER" id="PTHR46513">
    <property type="entry name" value="VITELLOGENIN RECEPTOR-LIKE PROTEIN-RELATED-RELATED"/>
    <property type="match status" value="1"/>
</dbReference>
<dbReference type="Gene3D" id="2.120.10.30">
    <property type="entry name" value="TolB, C-terminal domain"/>
    <property type="match status" value="1"/>
</dbReference>
<evidence type="ECO:0000256" key="6">
    <source>
        <dbReference type="PROSITE-ProRule" id="PRU00461"/>
    </source>
</evidence>
<dbReference type="OrthoDB" id="6435903at2759"/>
<feature type="non-terminal residue" evidence="8">
    <location>
        <position position="224"/>
    </location>
</feature>
<keyword evidence="5" id="KW-0325">Glycoprotein</keyword>
<dbReference type="InterPro" id="IPR000033">
    <property type="entry name" value="LDLR_classB_rpt"/>
</dbReference>
<evidence type="ECO:0000256" key="1">
    <source>
        <dbReference type="ARBA" id="ARBA00022536"/>
    </source>
</evidence>
<reference evidence="8 9" key="1">
    <citation type="submission" date="2013-11" db="EMBL/GenBank/DDBJ databases">
        <title>Genome sequencing of Stegodyphus mimosarum.</title>
        <authorList>
            <person name="Bechsgaard J."/>
        </authorList>
    </citation>
    <scope>NUCLEOTIDE SEQUENCE [LARGE SCALE GENOMIC DNA]</scope>
</reference>
<evidence type="ECO:0000256" key="3">
    <source>
        <dbReference type="ARBA" id="ARBA00022737"/>
    </source>
</evidence>
<dbReference type="STRING" id="407821.A0A087ULR7"/>
<dbReference type="SMART" id="SM00181">
    <property type="entry name" value="EGF"/>
    <property type="match status" value="1"/>
</dbReference>
<dbReference type="Pfam" id="PF00058">
    <property type="entry name" value="Ldl_recept_b"/>
    <property type="match status" value="3"/>
</dbReference>
<dbReference type="FunFam" id="2.120.10.30:FF:000241">
    <property type="entry name" value="Low-density lipoprotein receptor-related protein 6"/>
    <property type="match status" value="1"/>
</dbReference>
<dbReference type="EMBL" id="KK120442">
    <property type="protein sequence ID" value="KFM78306.1"/>
    <property type="molecule type" value="Genomic_DNA"/>
</dbReference>
<organism evidence="8 9">
    <name type="scientific">Stegodyphus mimosarum</name>
    <name type="common">African social velvet spider</name>
    <dbReference type="NCBI Taxonomy" id="407821"/>
    <lineage>
        <taxon>Eukaryota</taxon>
        <taxon>Metazoa</taxon>
        <taxon>Ecdysozoa</taxon>
        <taxon>Arthropoda</taxon>
        <taxon>Chelicerata</taxon>
        <taxon>Arachnida</taxon>
        <taxon>Araneae</taxon>
        <taxon>Araneomorphae</taxon>
        <taxon>Entelegynae</taxon>
        <taxon>Eresoidea</taxon>
        <taxon>Eresidae</taxon>
        <taxon>Stegodyphus</taxon>
    </lineage>
</organism>
<dbReference type="Pfam" id="PF14670">
    <property type="entry name" value="FXa_inhibition"/>
    <property type="match status" value="1"/>
</dbReference>
<evidence type="ECO:0000313" key="9">
    <source>
        <dbReference type="Proteomes" id="UP000054359"/>
    </source>
</evidence>
<dbReference type="PROSITE" id="PS51120">
    <property type="entry name" value="LDLRB"/>
    <property type="match status" value="3"/>
</dbReference>
<dbReference type="SUPFAM" id="SSF63825">
    <property type="entry name" value="YWTD domain"/>
    <property type="match status" value="1"/>
</dbReference>
<sequence>MYWTDTGTDRIEVARLNGSSRKILITENLDEPRAIVLDPPEGSMYWTDWGVKPKIEKAALDGSQRKVLVNTGLGWPNGLSLDYKEKKLYWGDAKTDKIEVSNLDGSDRRELVSDHIPHIFGFTLLGKYVYWTDWQRRSIERVDKVTGVVREILIEQLPDLMGLKAVAVNEIHGTNPCAVNNGNCTHLCLNRPGNNYTCSCPIGLELTSDNMTCIVPEAFLLFSR</sequence>
<evidence type="ECO:0000259" key="7">
    <source>
        <dbReference type="SMART" id="SM00181"/>
    </source>
</evidence>
<evidence type="ECO:0000256" key="5">
    <source>
        <dbReference type="ARBA" id="ARBA00023180"/>
    </source>
</evidence>
<accession>A0A087ULR7</accession>
<evidence type="ECO:0000256" key="4">
    <source>
        <dbReference type="ARBA" id="ARBA00023157"/>
    </source>
</evidence>
<dbReference type="PANTHER" id="PTHR46513:SF41">
    <property type="entry name" value="LOW-DENSITY LIPOPROTEIN RECEPTOR-RELATED PROTEIN"/>
    <property type="match status" value="1"/>
</dbReference>